<keyword evidence="3 8" id="KW-0597">Phosphoprotein</keyword>
<feature type="DNA-binding region" description="OmpR/PhoB-type" evidence="9">
    <location>
        <begin position="139"/>
        <end position="238"/>
    </location>
</feature>
<evidence type="ECO:0000256" key="5">
    <source>
        <dbReference type="ARBA" id="ARBA00023015"/>
    </source>
</evidence>
<keyword evidence="5" id="KW-0805">Transcription regulation</keyword>
<evidence type="ECO:0000256" key="8">
    <source>
        <dbReference type="PROSITE-ProRule" id="PRU00169"/>
    </source>
</evidence>
<evidence type="ECO:0000256" key="6">
    <source>
        <dbReference type="ARBA" id="ARBA00023125"/>
    </source>
</evidence>
<dbReference type="SMART" id="SM00448">
    <property type="entry name" value="REC"/>
    <property type="match status" value="1"/>
</dbReference>
<feature type="domain" description="OmpR/PhoB-type" evidence="11">
    <location>
        <begin position="139"/>
        <end position="238"/>
    </location>
</feature>
<evidence type="ECO:0000313" key="13">
    <source>
        <dbReference type="Proteomes" id="UP000252995"/>
    </source>
</evidence>
<dbReference type="InterPro" id="IPR001867">
    <property type="entry name" value="OmpR/PhoB-type_DNA-bd"/>
</dbReference>
<dbReference type="PANTHER" id="PTHR48111">
    <property type="entry name" value="REGULATOR OF RPOS"/>
    <property type="match status" value="1"/>
</dbReference>
<dbReference type="GO" id="GO:0042802">
    <property type="term" value="F:identical protein binding"/>
    <property type="evidence" value="ECO:0007669"/>
    <property type="project" value="UniProtKB-ARBA"/>
</dbReference>
<dbReference type="GO" id="GO:0005829">
    <property type="term" value="C:cytosol"/>
    <property type="evidence" value="ECO:0007669"/>
    <property type="project" value="TreeGrafter"/>
</dbReference>
<dbReference type="InterPro" id="IPR039420">
    <property type="entry name" value="WalR-like"/>
</dbReference>
<dbReference type="Gene3D" id="6.10.250.690">
    <property type="match status" value="1"/>
</dbReference>
<dbReference type="RefSeq" id="WP_113863755.1">
    <property type="nucleotide sequence ID" value="NZ_QNRO01000022.1"/>
</dbReference>
<protein>
    <submittedName>
        <fullName evidence="12">Two-component system KDP operon response regulator KdpE</fullName>
    </submittedName>
</protein>
<dbReference type="CDD" id="cd17620">
    <property type="entry name" value="REC_OmpR_KdpE-like"/>
    <property type="match status" value="1"/>
</dbReference>
<evidence type="ECO:0000256" key="2">
    <source>
        <dbReference type="ARBA" id="ARBA00022490"/>
    </source>
</evidence>
<dbReference type="AlphaFoldDB" id="A0A366GGW8"/>
<dbReference type="OrthoDB" id="9802426at2"/>
<accession>A0A366GGW8</accession>
<evidence type="ECO:0000256" key="3">
    <source>
        <dbReference type="ARBA" id="ARBA00022553"/>
    </source>
</evidence>
<evidence type="ECO:0000256" key="9">
    <source>
        <dbReference type="PROSITE-ProRule" id="PRU01091"/>
    </source>
</evidence>
<dbReference type="InterPro" id="IPR036388">
    <property type="entry name" value="WH-like_DNA-bd_sf"/>
</dbReference>
<dbReference type="SMART" id="SM00862">
    <property type="entry name" value="Trans_reg_C"/>
    <property type="match status" value="1"/>
</dbReference>
<dbReference type="GO" id="GO:0045893">
    <property type="term" value="P:positive regulation of DNA-templated transcription"/>
    <property type="evidence" value="ECO:0007669"/>
    <property type="project" value="UniProtKB-ARBA"/>
</dbReference>
<reference evidence="12 13" key="1">
    <citation type="submission" date="2018-06" db="EMBL/GenBank/DDBJ databases">
        <title>Freshwater and sediment microbial communities from various areas in North America, analyzing microbe dynamics in response to fracking.</title>
        <authorList>
            <person name="Lamendella R."/>
        </authorList>
    </citation>
    <scope>NUCLEOTIDE SEQUENCE [LARGE SCALE GENOMIC DNA]</scope>
    <source>
        <strain evidence="12 13">114J</strain>
    </source>
</reference>
<evidence type="ECO:0000313" key="12">
    <source>
        <dbReference type="EMBL" id="RBP25617.1"/>
    </source>
</evidence>
<evidence type="ECO:0000259" key="11">
    <source>
        <dbReference type="PROSITE" id="PS51755"/>
    </source>
</evidence>
<organism evidence="12 13">
    <name type="scientific">Marinobacter pelagius</name>
    <dbReference type="NCBI Taxonomy" id="379482"/>
    <lineage>
        <taxon>Bacteria</taxon>
        <taxon>Pseudomonadati</taxon>
        <taxon>Pseudomonadota</taxon>
        <taxon>Gammaproteobacteria</taxon>
        <taxon>Pseudomonadales</taxon>
        <taxon>Marinobacteraceae</taxon>
        <taxon>Marinobacter</taxon>
    </lineage>
</organism>
<dbReference type="PROSITE" id="PS51755">
    <property type="entry name" value="OMPR_PHOB"/>
    <property type="match status" value="1"/>
</dbReference>
<feature type="modified residue" description="4-aspartylphosphate" evidence="8">
    <location>
        <position position="61"/>
    </location>
</feature>
<gene>
    <name evidence="12" type="ORF">DET50_12231</name>
</gene>
<keyword evidence="4" id="KW-0902">Two-component regulatory system</keyword>
<dbReference type="InterPro" id="IPR001789">
    <property type="entry name" value="Sig_transdc_resp-reg_receiver"/>
</dbReference>
<feature type="domain" description="Response regulatory" evidence="10">
    <location>
        <begin position="12"/>
        <end position="125"/>
    </location>
</feature>
<dbReference type="GO" id="GO:0000987">
    <property type="term" value="F:cis-regulatory region sequence-specific DNA binding"/>
    <property type="evidence" value="ECO:0007669"/>
    <property type="project" value="UniProtKB-ARBA"/>
</dbReference>
<name>A0A366GGW8_9GAMM</name>
<dbReference type="Pfam" id="PF00486">
    <property type="entry name" value="Trans_reg_C"/>
    <property type="match status" value="1"/>
</dbReference>
<dbReference type="Proteomes" id="UP000252995">
    <property type="component" value="Unassembled WGS sequence"/>
</dbReference>
<dbReference type="EMBL" id="QNRO01000022">
    <property type="protein sequence ID" value="RBP25617.1"/>
    <property type="molecule type" value="Genomic_DNA"/>
</dbReference>
<dbReference type="GO" id="GO:0000156">
    <property type="term" value="F:phosphorelay response regulator activity"/>
    <property type="evidence" value="ECO:0007669"/>
    <property type="project" value="TreeGrafter"/>
</dbReference>
<dbReference type="InterPro" id="IPR011006">
    <property type="entry name" value="CheY-like_superfamily"/>
</dbReference>
<dbReference type="SUPFAM" id="SSF52172">
    <property type="entry name" value="CheY-like"/>
    <property type="match status" value="1"/>
</dbReference>
<comment type="subcellular location">
    <subcellularLocation>
        <location evidence="1">Cytoplasm</location>
    </subcellularLocation>
</comment>
<dbReference type="GO" id="GO:0032993">
    <property type="term" value="C:protein-DNA complex"/>
    <property type="evidence" value="ECO:0007669"/>
    <property type="project" value="TreeGrafter"/>
</dbReference>
<evidence type="ECO:0000256" key="1">
    <source>
        <dbReference type="ARBA" id="ARBA00004496"/>
    </source>
</evidence>
<evidence type="ECO:0000256" key="7">
    <source>
        <dbReference type="ARBA" id="ARBA00023163"/>
    </source>
</evidence>
<sequence length="239" mass="26953">MTSFNQESRSPRLLIIDDEPQIRHFLRISLKTEGYDLLEADSGKQGLALCETEKPDLVILDLGLPDMDGADVLAALRMWSTIPVIILSVRDREQEKVKALDLGANDYVTKPFGIEELLARVRSQLRANGSLSAGLEKNRSVFDDGTLHIDLTLRKLSRNGESLRLTPKEFAVLRALMLNADHLVTQSQLLREIWGPTHTEDTHYLRVVVGRLRQKLGDDPTEQHYIQTEPGVGYRFVGK</sequence>
<dbReference type="CDD" id="cd00383">
    <property type="entry name" value="trans_reg_C"/>
    <property type="match status" value="1"/>
</dbReference>
<keyword evidence="2" id="KW-0963">Cytoplasm</keyword>
<evidence type="ECO:0000259" key="10">
    <source>
        <dbReference type="PROSITE" id="PS50110"/>
    </source>
</evidence>
<proteinExistence type="predicted"/>
<dbReference type="Pfam" id="PF00072">
    <property type="entry name" value="Response_reg"/>
    <property type="match status" value="1"/>
</dbReference>
<dbReference type="Gene3D" id="1.10.10.10">
    <property type="entry name" value="Winged helix-like DNA-binding domain superfamily/Winged helix DNA-binding domain"/>
    <property type="match status" value="1"/>
</dbReference>
<dbReference type="PROSITE" id="PS50110">
    <property type="entry name" value="RESPONSE_REGULATORY"/>
    <property type="match status" value="1"/>
</dbReference>
<keyword evidence="7" id="KW-0804">Transcription</keyword>
<dbReference type="FunFam" id="3.40.50.2300:FF:000021">
    <property type="entry name" value="Two-component system response regulator KdpE"/>
    <property type="match status" value="1"/>
</dbReference>
<dbReference type="Gene3D" id="3.40.50.2300">
    <property type="match status" value="1"/>
</dbReference>
<comment type="caution">
    <text evidence="12">The sequence shown here is derived from an EMBL/GenBank/DDBJ whole genome shotgun (WGS) entry which is preliminary data.</text>
</comment>
<keyword evidence="6 9" id="KW-0238">DNA-binding</keyword>
<dbReference type="PANTHER" id="PTHR48111:SF50">
    <property type="entry name" value="KDP OPERON TRANSCRIPTIONAL REGULATORY PROTEIN KDPE"/>
    <property type="match status" value="1"/>
</dbReference>
<evidence type="ECO:0000256" key="4">
    <source>
        <dbReference type="ARBA" id="ARBA00023012"/>
    </source>
</evidence>